<keyword evidence="11" id="KW-1185">Reference proteome</keyword>
<keyword evidence="5 9" id="KW-0999">Mitochondrion inner membrane</keyword>
<keyword evidence="7 9" id="KW-0496">Mitochondrion</keyword>
<dbReference type="Pfam" id="PF03650">
    <property type="entry name" value="MPC"/>
    <property type="match status" value="1"/>
</dbReference>
<dbReference type="AlphaFoldDB" id="A0AAE0P4J5"/>
<comment type="subcellular location">
    <subcellularLocation>
        <location evidence="1 9">Mitochondrion inner membrane</location>
        <topology evidence="1 9">Multi-pass membrane protein</topology>
    </subcellularLocation>
</comment>
<keyword evidence="4 9" id="KW-0812">Transmembrane</keyword>
<comment type="similarity">
    <text evidence="2 9">Belongs to the mitochondrial pyruvate carrier (MPC) (TC 2.A.105) family.</text>
</comment>
<dbReference type="InterPro" id="IPR005336">
    <property type="entry name" value="MPC"/>
</dbReference>
<evidence type="ECO:0000256" key="8">
    <source>
        <dbReference type="ARBA" id="ARBA00023136"/>
    </source>
</evidence>
<evidence type="ECO:0000256" key="5">
    <source>
        <dbReference type="ARBA" id="ARBA00022792"/>
    </source>
</evidence>
<keyword evidence="6 9" id="KW-1133">Transmembrane helix</keyword>
<evidence type="ECO:0000256" key="4">
    <source>
        <dbReference type="ARBA" id="ARBA00022692"/>
    </source>
</evidence>
<dbReference type="Proteomes" id="UP001285441">
    <property type="component" value="Unassembled WGS sequence"/>
</dbReference>
<dbReference type="EMBL" id="JAULSW010000001">
    <property type="protein sequence ID" value="KAK3393206.1"/>
    <property type="molecule type" value="Genomic_DNA"/>
</dbReference>
<keyword evidence="3 9" id="KW-0813">Transport</keyword>
<organism evidence="10 11">
    <name type="scientific">Podospora didyma</name>
    <dbReference type="NCBI Taxonomy" id="330526"/>
    <lineage>
        <taxon>Eukaryota</taxon>
        <taxon>Fungi</taxon>
        <taxon>Dikarya</taxon>
        <taxon>Ascomycota</taxon>
        <taxon>Pezizomycotina</taxon>
        <taxon>Sordariomycetes</taxon>
        <taxon>Sordariomycetidae</taxon>
        <taxon>Sordariales</taxon>
        <taxon>Podosporaceae</taxon>
        <taxon>Podospora</taxon>
    </lineage>
</organism>
<gene>
    <name evidence="10" type="ORF">B0H63DRAFT_457742</name>
</gene>
<sequence length="165" mass="18285">MAPISNLFRASRPVFKSSQFFRSSFRQNANSSSKRWQSTGGAADGAATESFAKRMWNSPIGVKTVHFWAPVMKWALVLAGISDFARPAEKLSLTQNVALTTTGLIWTRWCLIIKPKNYLLAAVNFFLGLVGVVQVSRIAMYHQAQKGLPPVVEEVKEEVKEAVKA</sequence>
<evidence type="ECO:0000313" key="10">
    <source>
        <dbReference type="EMBL" id="KAK3393206.1"/>
    </source>
</evidence>
<evidence type="ECO:0000313" key="11">
    <source>
        <dbReference type="Proteomes" id="UP001285441"/>
    </source>
</evidence>
<reference evidence="10" key="2">
    <citation type="submission" date="2023-06" db="EMBL/GenBank/DDBJ databases">
        <authorList>
            <consortium name="Lawrence Berkeley National Laboratory"/>
            <person name="Haridas S."/>
            <person name="Hensen N."/>
            <person name="Bonometti L."/>
            <person name="Westerberg I."/>
            <person name="Brannstrom I.O."/>
            <person name="Guillou S."/>
            <person name="Cros-Aarteil S."/>
            <person name="Calhoun S."/>
            <person name="Kuo A."/>
            <person name="Mondo S."/>
            <person name="Pangilinan J."/>
            <person name="Riley R."/>
            <person name="LaButti K."/>
            <person name="Andreopoulos B."/>
            <person name="Lipzen A."/>
            <person name="Chen C."/>
            <person name="Yanf M."/>
            <person name="Daum C."/>
            <person name="Ng V."/>
            <person name="Clum A."/>
            <person name="Steindorff A."/>
            <person name="Ohm R."/>
            <person name="Martin F."/>
            <person name="Silar P."/>
            <person name="Natvig D."/>
            <person name="Lalanne C."/>
            <person name="Gautier V."/>
            <person name="Ament-velasquez S.L."/>
            <person name="Kruys A."/>
            <person name="Hutchinson M.I."/>
            <person name="Powell A.J."/>
            <person name="Barry K."/>
            <person name="Miller A.N."/>
            <person name="Grigoriev I.V."/>
            <person name="Debuchy R."/>
            <person name="Gladieux P."/>
            <person name="Thoren M.H."/>
            <person name="Johannesson H."/>
        </authorList>
    </citation>
    <scope>NUCLEOTIDE SEQUENCE</scope>
    <source>
        <strain evidence="10">CBS 232.78</strain>
    </source>
</reference>
<evidence type="ECO:0000256" key="1">
    <source>
        <dbReference type="ARBA" id="ARBA00004448"/>
    </source>
</evidence>
<dbReference type="GO" id="GO:0005743">
    <property type="term" value="C:mitochondrial inner membrane"/>
    <property type="evidence" value="ECO:0007669"/>
    <property type="project" value="UniProtKB-SubCell"/>
</dbReference>
<comment type="caution">
    <text evidence="9">Lacks conserved residue(s) required for the propagation of feature annotation.</text>
</comment>
<evidence type="ECO:0000256" key="3">
    <source>
        <dbReference type="ARBA" id="ARBA00022448"/>
    </source>
</evidence>
<comment type="caution">
    <text evidence="10">The sequence shown here is derived from an EMBL/GenBank/DDBJ whole genome shotgun (WGS) entry which is preliminary data.</text>
</comment>
<dbReference type="GO" id="GO:0006850">
    <property type="term" value="P:pyruvate import into mitochondria"/>
    <property type="evidence" value="ECO:0007669"/>
    <property type="project" value="InterPro"/>
</dbReference>
<evidence type="ECO:0000256" key="7">
    <source>
        <dbReference type="ARBA" id="ARBA00023128"/>
    </source>
</evidence>
<comment type="function">
    <text evidence="9">Mediates the uptake of pyruvate into mitochondria.</text>
</comment>
<accession>A0AAE0P4J5</accession>
<evidence type="ECO:0000256" key="2">
    <source>
        <dbReference type="ARBA" id="ARBA00006416"/>
    </source>
</evidence>
<reference evidence="10" key="1">
    <citation type="journal article" date="2023" name="Mol. Phylogenet. Evol.">
        <title>Genome-scale phylogeny and comparative genomics of the fungal order Sordariales.</title>
        <authorList>
            <person name="Hensen N."/>
            <person name="Bonometti L."/>
            <person name="Westerberg I."/>
            <person name="Brannstrom I.O."/>
            <person name="Guillou S."/>
            <person name="Cros-Aarteil S."/>
            <person name="Calhoun S."/>
            <person name="Haridas S."/>
            <person name="Kuo A."/>
            <person name="Mondo S."/>
            <person name="Pangilinan J."/>
            <person name="Riley R."/>
            <person name="LaButti K."/>
            <person name="Andreopoulos B."/>
            <person name="Lipzen A."/>
            <person name="Chen C."/>
            <person name="Yan M."/>
            <person name="Daum C."/>
            <person name="Ng V."/>
            <person name="Clum A."/>
            <person name="Steindorff A."/>
            <person name="Ohm R.A."/>
            <person name="Martin F."/>
            <person name="Silar P."/>
            <person name="Natvig D.O."/>
            <person name="Lalanne C."/>
            <person name="Gautier V."/>
            <person name="Ament-Velasquez S.L."/>
            <person name="Kruys A."/>
            <person name="Hutchinson M.I."/>
            <person name="Powell A.J."/>
            <person name="Barry K."/>
            <person name="Miller A.N."/>
            <person name="Grigoriev I.V."/>
            <person name="Debuchy R."/>
            <person name="Gladieux P."/>
            <person name="Hiltunen Thoren M."/>
            <person name="Johannesson H."/>
        </authorList>
    </citation>
    <scope>NUCLEOTIDE SEQUENCE</scope>
    <source>
        <strain evidence="10">CBS 232.78</strain>
    </source>
</reference>
<feature type="transmembrane region" description="Helical" evidence="9">
    <location>
        <begin position="118"/>
        <end position="140"/>
    </location>
</feature>
<evidence type="ECO:0000256" key="9">
    <source>
        <dbReference type="RuleBase" id="RU363100"/>
    </source>
</evidence>
<dbReference type="PANTHER" id="PTHR14154">
    <property type="entry name" value="UPF0041 BRAIN PROTEIN 44-RELATED"/>
    <property type="match status" value="1"/>
</dbReference>
<evidence type="ECO:0000256" key="6">
    <source>
        <dbReference type="ARBA" id="ARBA00022989"/>
    </source>
</evidence>
<protein>
    <recommendedName>
        <fullName evidence="9">Mitochondrial pyruvate carrier</fullName>
    </recommendedName>
</protein>
<name>A0AAE0P4J5_9PEZI</name>
<proteinExistence type="inferred from homology"/>
<keyword evidence="8 9" id="KW-0472">Membrane</keyword>